<name>A0ABV3Y084_9RHOB</name>
<dbReference type="Pfam" id="PF01322">
    <property type="entry name" value="Cytochrom_C_2"/>
    <property type="match status" value="1"/>
</dbReference>
<dbReference type="RefSeq" id="WP_170168764.1">
    <property type="nucleotide sequence ID" value="NZ_JBEHHI010000003.1"/>
</dbReference>
<organism evidence="7 8">
    <name type="scientific">Rhodovulum iodosum</name>
    <dbReference type="NCBI Taxonomy" id="68291"/>
    <lineage>
        <taxon>Bacteria</taxon>
        <taxon>Pseudomonadati</taxon>
        <taxon>Pseudomonadota</taxon>
        <taxon>Alphaproteobacteria</taxon>
        <taxon>Rhodobacterales</taxon>
        <taxon>Paracoccaceae</taxon>
        <taxon>Rhodovulum</taxon>
    </lineage>
</organism>
<keyword evidence="4" id="KW-0249">Electron transport</keyword>
<reference evidence="7 8" key="1">
    <citation type="submission" date="2024-06" db="EMBL/GenBank/DDBJ databases">
        <title>Genome of Rhodovulum iodosum, a marine photoferrotroph.</title>
        <authorList>
            <person name="Bianchini G."/>
            <person name="Nikeleit V."/>
            <person name="Kappler A."/>
            <person name="Bryce C."/>
            <person name="Sanchez-Baracaldo P."/>
        </authorList>
    </citation>
    <scope>NUCLEOTIDE SEQUENCE [LARGE SCALE GENOMIC DNA]</scope>
    <source>
        <strain evidence="7 8">UT/N1</strain>
    </source>
</reference>
<dbReference type="PIRSF" id="PIRSF000027">
    <property type="entry name" value="Cytc_c_prime"/>
    <property type="match status" value="1"/>
</dbReference>
<feature type="signal peptide" evidence="6">
    <location>
        <begin position="1"/>
        <end position="24"/>
    </location>
</feature>
<protein>
    <submittedName>
        <fullName evidence="7">Cytochrome c556</fullName>
    </submittedName>
</protein>
<keyword evidence="1" id="KW-0813">Transport</keyword>
<dbReference type="InterPro" id="IPR012127">
    <property type="entry name" value="Cyt_c_prime"/>
</dbReference>
<dbReference type="InterPro" id="IPR010980">
    <property type="entry name" value="Cyt_c/b562"/>
</dbReference>
<dbReference type="InterPro" id="IPR015984">
    <property type="entry name" value="Cyt_c_prime_subgr"/>
</dbReference>
<keyword evidence="5" id="KW-0408">Iron</keyword>
<evidence type="ECO:0000256" key="6">
    <source>
        <dbReference type="SAM" id="SignalP"/>
    </source>
</evidence>
<comment type="caution">
    <text evidence="7">The sequence shown here is derived from an EMBL/GenBank/DDBJ whole genome shotgun (WGS) entry which is preliminary data.</text>
</comment>
<evidence type="ECO:0000256" key="3">
    <source>
        <dbReference type="ARBA" id="ARBA00022723"/>
    </source>
</evidence>
<evidence type="ECO:0000256" key="1">
    <source>
        <dbReference type="ARBA" id="ARBA00022448"/>
    </source>
</evidence>
<dbReference type="Gene3D" id="1.20.120.10">
    <property type="entry name" value="Cytochrome c/b562"/>
    <property type="match status" value="1"/>
</dbReference>
<evidence type="ECO:0000256" key="5">
    <source>
        <dbReference type="ARBA" id="ARBA00023004"/>
    </source>
</evidence>
<dbReference type="PRINTS" id="PR00608">
    <property type="entry name" value="CYTCHROMECII"/>
</dbReference>
<dbReference type="PROSITE" id="PS51009">
    <property type="entry name" value="CYTCII"/>
    <property type="match status" value="1"/>
</dbReference>
<keyword evidence="3" id="KW-0479">Metal-binding</keyword>
<proteinExistence type="predicted"/>
<feature type="chain" id="PRO_5046083051" evidence="6">
    <location>
        <begin position="25"/>
        <end position="148"/>
    </location>
</feature>
<keyword evidence="8" id="KW-1185">Reference proteome</keyword>
<evidence type="ECO:0000256" key="2">
    <source>
        <dbReference type="ARBA" id="ARBA00022617"/>
    </source>
</evidence>
<gene>
    <name evidence="7" type="ORF">Ga0609869_003385</name>
</gene>
<accession>A0ABV3Y084</accession>
<evidence type="ECO:0000256" key="4">
    <source>
        <dbReference type="ARBA" id="ARBA00022982"/>
    </source>
</evidence>
<keyword evidence="6" id="KW-0732">Signal</keyword>
<sequence length="148" mass="15638">MTMTRIFPAALIAAAALAAPLAQAADATDPTVKARQEAMDKIGKNMKIISEMAKGERGFDPDVASAASAAIAEQATEVPALFEMQADDPESTAKPAIWEDFDDFTAKAETLQTRAEAADVGTPDALRASLMDLGSACKSCHDDYRTKD</sequence>
<dbReference type="SUPFAM" id="SSF47175">
    <property type="entry name" value="Cytochromes"/>
    <property type="match status" value="1"/>
</dbReference>
<evidence type="ECO:0000313" key="7">
    <source>
        <dbReference type="EMBL" id="MEX5730032.1"/>
    </source>
</evidence>
<dbReference type="Proteomes" id="UP001560019">
    <property type="component" value="Unassembled WGS sequence"/>
</dbReference>
<dbReference type="InterPro" id="IPR002321">
    <property type="entry name" value="Cyt_c_II"/>
</dbReference>
<evidence type="ECO:0000313" key="8">
    <source>
        <dbReference type="Proteomes" id="UP001560019"/>
    </source>
</evidence>
<keyword evidence="2" id="KW-0349">Heme</keyword>
<dbReference type="EMBL" id="JBEHHI010000003">
    <property type="protein sequence ID" value="MEX5730032.1"/>
    <property type="molecule type" value="Genomic_DNA"/>
</dbReference>